<evidence type="ECO:0000313" key="2">
    <source>
        <dbReference type="Proteomes" id="UP000704712"/>
    </source>
</evidence>
<dbReference type="AlphaFoldDB" id="A0A8S9UID6"/>
<gene>
    <name evidence="1" type="ORF">GN958_ATG10551</name>
</gene>
<dbReference type="Proteomes" id="UP000704712">
    <property type="component" value="Unassembled WGS sequence"/>
</dbReference>
<dbReference type="EMBL" id="JAACNO010001478">
    <property type="protein sequence ID" value="KAF4140256.1"/>
    <property type="molecule type" value="Genomic_DNA"/>
</dbReference>
<proteinExistence type="predicted"/>
<protein>
    <submittedName>
        <fullName evidence="1">Uncharacterized protein</fullName>
    </submittedName>
</protein>
<accession>A0A8S9UID6</accession>
<organism evidence="1 2">
    <name type="scientific">Phytophthora infestans</name>
    <name type="common">Potato late blight agent</name>
    <name type="synonym">Botrytis infestans</name>
    <dbReference type="NCBI Taxonomy" id="4787"/>
    <lineage>
        <taxon>Eukaryota</taxon>
        <taxon>Sar</taxon>
        <taxon>Stramenopiles</taxon>
        <taxon>Oomycota</taxon>
        <taxon>Peronosporomycetes</taxon>
        <taxon>Peronosporales</taxon>
        <taxon>Peronosporaceae</taxon>
        <taxon>Phytophthora</taxon>
    </lineage>
</organism>
<name>A0A8S9UID6_PHYIN</name>
<evidence type="ECO:0000313" key="1">
    <source>
        <dbReference type="EMBL" id="KAF4140256.1"/>
    </source>
</evidence>
<reference evidence="1" key="1">
    <citation type="submission" date="2020-03" db="EMBL/GenBank/DDBJ databases">
        <title>Hybrid Assembly of Korean Phytophthora infestans isolates.</title>
        <authorList>
            <person name="Prokchorchik M."/>
            <person name="Lee Y."/>
            <person name="Seo J."/>
            <person name="Cho J.-H."/>
            <person name="Park Y.-E."/>
            <person name="Jang D.-C."/>
            <person name="Im J.-S."/>
            <person name="Choi J.-G."/>
            <person name="Park H.-J."/>
            <person name="Lee G.-B."/>
            <person name="Lee Y.-G."/>
            <person name="Hong S.-Y."/>
            <person name="Cho K."/>
            <person name="Sohn K.H."/>
        </authorList>
    </citation>
    <scope>NUCLEOTIDE SEQUENCE</scope>
    <source>
        <strain evidence="1">KR_2_A2</strain>
    </source>
</reference>
<comment type="caution">
    <text evidence="1">The sequence shown here is derived from an EMBL/GenBank/DDBJ whole genome shotgun (WGS) entry which is preliminary data.</text>
</comment>
<sequence>MAAEDNEHSAKLHRLVFACDVLEVESLLLSRTFGKVQEATAGEQHKPRSRLSMGSSVCEKEACPVKVTYDL</sequence>